<keyword evidence="4" id="KW-0378">Hydrolase</keyword>
<evidence type="ECO:0000256" key="17">
    <source>
        <dbReference type="ARBA" id="ARBA00083221"/>
    </source>
</evidence>
<dbReference type="Pfam" id="PF03167">
    <property type="entry name" value="UDG"/>
    <property type="match status" value="1"/>
</dbReference>
<evidence type="ECO:0000313" key="21">
    <source>
        <dbReference type="EMBL" id="PAA47234.1"/>
    </source>
</evidence>
<evidence type="ECO:0000256" key="5">
    <source>
        <dbReference type="ARBA" id="ARBA00022843"/>
    </source>
</evidence>
<evidence type="ECO:0000256" key="6">
    <source>
        <dbReference type="ARBA" id="ARBA00022853"/>
    </source>
</evidence>
<feature type="region of interest" description="Disordered" evidence="19">
    <location>
        <begin position="267"/>
        <end position="292"/>
    </location>
</feature>
<protein>
    <recommendedName>
        <fullName evidence="16">G/T mismatch-specific thymine DNA glycosylase</fullName>
        <ecNumber evidence="15">3.2.2.29</ecNumber>
    </recommendedName>
    <alternativeName>
        <fullName evidence="17">Thymine-DNA glycosylase</fullName>
    </alternativeName>
</protein>
<feature type="domain" description="Uracil-DNA glycosylase-like" evidence="20">
    <location>
        <begin position="459"/>
        <end position="605"/>
    </location>
</feature>
<keyword evidence="9" id="KW-0804">Transcription</keyword>
<feature type="compositionally biased region" description="Low complexity" evidence="19">
    <location>
        <begin position="391"/>
        <end position="407"/>
    </location>
</feature>
<gene>
    <name evidence="21" type="ORF">BOX15_Mlig004890g2</name>
</gene>
<feature type="compositionally biased region" description="Low complexity" evidence="19">
    <location>
        <begin position="281"/>
        <end position="292"/>
    </location>
</feature>
<dbReference type="PANTHER" id="PTHR12159:SF9">
    <property type="entry name" value="G_T MISMATCH-SPECIFIC THYMINE DNA GLYCOSYLASE"/>
    <property type="match status" value="1"/>
</dbReference>
<feature type="compositionally biased region" description="Polar residues" evidence="19">
    <location>
        <begin position="116"/>
        <end position="130"/>
    </location>
</feature>
<dbReference type="SUPFAM" id="SSF52141">
    <property type="entry name" value="Uracil-DNA glycosylase-like"/>
    <property type="match status" value="1"/>
</dbReference>
<dbReference type="EMBL" id="NIVC01004524">
    <property type="protein sequence ID" value="PAA47234.1"/>
    <property type="molecule type" value="Genomic_DNA"/>
</dbReference>
<evidence type="ECO:0000256" key="3">
    <source>
        <dbReference type="ARBA" id="ARBA00022763"/>
    </source>
</evidence>
<dbReference type="GO" id="GO:0032183">
    <property type="term" value="F:SUMO binding"/>
    <property type="evidence" value="ECO:0007669"/>
    <property type="project" value="UniProtKB-ARBA"/>
</dbReference>
<evidence type="ECO:0000256" key="9">
    <source>
        <dbReference type="ARBA" id="ARBA00023163"/>
    </source>
</evidence>
<sequence>SNCAPVISMSSGQDEASLGLNQDHCSADAATVDSKEPSNHIDPNIEEAMEGIEFFDEVLHYQGDTGFGATANQRGANDFAAADQGESATDNHTANQTGACEIPAANQSEDAEFLKASQSESADISAANHSKATESPAANQVKVLDFLADIRSTDIAAANQSEATDIAATNRSEATDIATANQSEATDIAAANQSKATDIAAANQSIATEIAAANQSKAVASSLPNLDEAVDDVLANQSETFDQAPANQIESASSFITSEVAPANQSKVATESLADQREASADQNAAAAAPPDQDFVMAEVKTEVQSADVSAVSVGFDGADGEESEAARQAASWIEDASEAADSSASAVAAAKTEPVALLEAKIEPTETGSAAASAVERKPQVAGVNGGAPGSPSSQPCSSSTSSQVPIPGLSKALESALTRRQRHDLELTGSCPRCEKFREQIVFDENNEPQPGINILPDYLADGLDMVVIGINPSMTSAYVGHHYAGPGNHFWSCLSESGLIAEPLTCHEDHRICDFGIGFTNVCTRPTKGAADLTRKEMKEGAEILLTKLKKYKPKIAVFNGKGIYEAFVGNKNFYMGKQPEPLVGTDIVVFVMPSSSARCAQLPRAADKLPFYVALKKLRDYVVGISSHLNDSDVVFTDYTEMRVTQPDPKSVRKAERRRKRKAELAQLNQAAAAAAEQKARAEAAAAAAASSIDSKEAVQAKIAAMQQQQQQQLRAAAGGVKVEGSTAAIIGQPAAAQAGVAMPQQYALLTQQPGQFEWQIYQPTLYYQLPAANPADQAGGAAAGTSAAAAAAAYLRPQLQILQPADAAAAMAAAGVTVDSSGAAALVNNSSSSSAASSLVVSSTSNSVGANAAATALTAQQLGFANLLLLDPSQLQAAAAAAGAVGATVASSVALVPSVSAGIASTVQDSRTMGQQQHQLTYTTL</sequence>
<accession>A0A267DF08</accession>
<evidence type="ECO:0000256" key="10">
    <source>
        <dbReference type="ARBA" id="ARBA00023204"/>
    </source>
</evidence>
<feature type="region of interest" description="Disordered" evidence="19">
    <location>
        <begin position="110"/>
        <end position="135"/>
    </location>
</feature>
<dbReference type="GO" id="GO:0040029">
    <property type="term" value="P:epigenetic regulation of gene expression"/>
    <property type="evidence" value="ECO:0007669"/>
    <property type="project" value="UniProtKB-ARBA"/>
</dbReference>
<dbReference type="Proteomes" id="UP000215902">
    <property type="component" value="Unassembled WGS sequence"/>
</dbReference>
<comment type="subunit">
    <text evidence="14">Homodimer. Interacts with AICDA and GADD45A.</text>
</comment>
<feature type="region of interest" description="Disordered" evidence="19">
    <location>
        <begin position="369"/>
        <end position="407"/>
    </location>
</feature>
<name>A0A267DF08_9PLAT</name>
<comment type="similarity">
    <text evidence="13">Belongs to the uracil-DNA glycosylase (UDG) superfamily. TDG/mug family.</text>
</comment>
<dbReference type="GO" id="GO:0141016">
    <property type="term" value="F:G/T mismatch-specific thymine-DNA glycosylase activity"/>
    <property type="evidence" value="ECO:0007669"/>
    <property type="project" value="UniProtKB-EC"/>
</dbReference>
<dbReference type="Gene3D" id="3.40.470.10">
    <property type="entry name" value="Uracil-DNA glycosylase-like domain"/>
    <property type="match status" value="1"/>
</dbReference>
<dbReference type="InterPro" id="IPR005122">
    <property type="entry name" value="Uracil-DNA_glycosylase-like"/>
</dbReference>
<dbReference type="FunFam" id="3.40.470.10:FF:000002">
    <property type="entry name" value="G/T mismatch-specific thymine DNA glycosylase"/>
    <property type="match status" value="1"/>
</dbReference>
<keyword evidence="18" id="KW-0175">Coiled coil</keyword>
<evidence type="ECO:0000256" key="2">
    <source>
        <dbReference type="ARBA" id="ARBA00022499"/>
    </source>
</evidence>
<dbReference type="STRING" id="282301.A0A267DF08"/>
<keyword evidence="22" id="KW-1185">Reference proteome</keyword>
<proteinExistence type="inferred from homology"/>
<dbReference type="GO" id="GO:0006285">
    <property type="term" value="P:base-excision repair, AP site formation"/>
    <property type="evidence" value="ECO:0007669"/>
    <property type="project" value="InterPro"/>
</dbReference>
<evidence type="ECO:0000313" key="22">
    <source>
        <dbReference type="Proteomes" id="UP000215902"/>
    </source>
</evidence>
<evidence type="ECO:0000256" key="18">
    <source>
        <dbReference type="SAM" id="Coils"/>
    </source>
</evidence>
<feature type="non-terminal residue" evidence="21">
    <location>
        <position position="1"/>
    </location>
</feature>
<comment type="subcellular location">
    <subcellularLocation>
        <location evidence="1">Nucleus</location>
    </subcellularLocation>
</comment>
<dbReference type="GO" id="GO:0003677">
    <property type="term" value="F:DNA binding"/>
    <property type="evidence" value="ECO:0007669"/>
    <property type="project" value="UniProtKB-ARBA"/>
</dbReference>
<feature type="coiled-coil region" evidence="18">
    <location>
        <begin position="662"/>
        <end position="689"/>
    </location>
</feature>
<evidence type="ECO:0000256" key="19">
    <source>
        <dbReference type="SAM" id="MobiDB-lite"/>
    </source>
</evidence>
<dbReference type="AlphaFoldDB" id="A0A267DF08"/>
<evidence type="ECO:0000256" key="8">
    <source>
        <dbReference type="ARBA" id="ARBA00023159"/>
    </source>
</evidence>
<evidence type="ECO:0000259" key="20">
    <source>
        <dbReference type="Pfam" id="PF03167"/>
    </source>
</evidence>
<dbReference type="GO" id="GO:0005654">
    <property type="term" value="C:nucleoplasm"/>
    <property type="evidence" value="ECO:0007669"/>
    <property type="project" value="UniProtKB-ARBA"/>
</dbReference>
<organism evidence="21 22">
    <name type="scientific">Macrostomum lignano</name>
    <dbReference type="NCBI Taxonomy" id="282301"/>
    <lineage>
        <taxon>Eukaryota</taxon>
        <taxon>Metazoa</taxon>
        <taxon>Spiralia</taxon>
        <taxon>Lophotrochozoa</taxon>
        <taxon>Platyhelminthes</taxon>
        <taxon>Rhabditophora</taxon>
        <taxon>Macrostomorpha</taxon>
        <taxon>Macrostomida</taxon>
        <taxon>Macrostomidae</taxon>
        <taxon>Macrostomum</taxon>
    </lineage>
</organism>
<evidence type="ECO:0000256" key="16">
    <source>
        <dbReference type="ARBA" id="ARBA00071248"/>
    </source>
</evidence>
<comment type="caution">
    <text evidence="21">The sequence shown here is derived from an EMBL/GenBank/DDBJ whole genome shotgun (WGS) entry which is preliminary data.</text>
</comment>
<dbReference type="PANTHER" id="PTHR12159">
    <property type="entry name" value="G/T AND G/U MISMATCH-SPECIFIC DNA GLYCOSYLASE"/>
    <property type="match status" value="1"/>
</dbReference>
<keyword evidence="3" id="KW-0227">DNA damage</keyword>
<keyword evidence="11" id="KW-0539">Nucleus</keyword>
<dbReference type="EC" id="3.2.2.29" evidence="15"/>
<keyword evidence="7" id="KW-0805">Transcription regulation</keyword>
<dbReference type="InterPro" id="IPR015637">
    <property type="entry name" value="MUG/TDG"/>
</dbReference>
<evidence type="ECO:0000256" key="1">
    <source>
        <dbReference type="ARBA" id="ARBA00004123"/>
    </source>
</evidence>
<comment type="catalytic activity">
    <reaction evidence="12">
        <text>Hydrolyzes mismatched double-stranded DNA and polynucleotides, releasing free thymine.</text>
        <dbReference type="EC" id="3.2.2.29"/>
    </reaction>
</comment>
<keyword evidence="2" id="KW-1017">Isopeptide bond</keyword>
<evidence type="ECO:0000256" key="14">
    <source>
        <dbReference type="ARBA" id="ARBA00064519"/>
    </source>
</evidence>
<evidence type="ECO:0000256" key="11">
    <source>
        <dbReference type="ARBA" id="ARBA00023242"/>
    </source>
</evidence>
<dbReference type="InterPro" id="IPR036895">
    <property type="entry name" value="Uracil-DNA_glycosylase-like_sf"/>
</dbReference>
<evidence type="ECO:0000256" key="7">
    <source>
        <dbReference type="ARBA" id="ARBA00023015"/>
    </source>
</evidence>
<dbReference type="CDD" id="cd10028">
    <property type="entry name" value="UDG-F2_TDG_MUG"/>
    <property type="match status" value="1"/>
</dbReference>
<reference evidence="21 22" key="1">
    <citation type="submission" date="2017-06" db="EMBL/GenBank/DDBJ databases">
        <title>A platform for efficient transgenesis in Macrostomum lignano, a flatworm model organism for stem cell research.</title>
        <authorList>
            <person name="Berezikov E."/>
        </authorList>
    </citation>
    <scope>NUCLEOTIDE SEQUENCE [LARGE SCALE GENOMIC DNA]</scope>
    <source>
        <strain evidence="21">DV1</strain>
        <tissue evidence="21">Whole organism</tissue>
    </source>
</reference>
<keyword evidence="5" id="KW-0832">Ubl conjugation</keyword>
<evidence type="ECO:0000256" key="15">
    <source>
        <dbReference type="ARBA" id="ARBA00066769"/>
    </source>
</evidence>
<dbReference type="GO" id="GO:0004844">
    <property type="term" value="F:uracil DNA N-glycosylase activity"/>
    <property type="evidence" value="ECO:0007669"/>
    <property type="project" value="TreeGrafter"/>
</dbReference>
<evidence type="ECO:0000256" key="12">
    <source>
        <dbReference type="ARBA" id="ARBA00052915"/>
    </source>
</evidence>
<dbReference type="OrthoDB" id="565731at2759"/>
<keyword evidence="6" id="KW-0156">Chromatin regulator</keyword>
<evidence type="ECO:0000256" key="13">
    <source>
        <dbReference type="ARBA" id="ARBA00061261"/>
    </source>
</evidence>
<keyword evidence="8" id="KW-0010">Activator</keyword>
<keyword evidence="10" id="KW-0234">DNA repair</keyword>
<evidence type="ECO:0000256" key="4">
    <source>
        <dbReference type="ARBA" id="ARBA00022801"/>
    </source>
</evidence>